<dbReference type="EMBL" id="BGPR01119634">
    <property type="protein sequence ID" value="GBN16346.1"/>
    <property type="molecule type" value="Genomic_DNA"/>
</dbReference>
<keyword evidence="5" id="KW-1185">Reference proteome</keyword>
<gene>
    <name evidence="3" type="ORF">AVEN_120015_1</name>
    <name evidence="1" type="ORF">AVEN_162909_1</name>
    <name evidence="4" type="ORF">AVEN_216773_1</name>
    <name evidence="2" type="ORF">AVEN_70878_1</name>
</gene>
<dbReference type="PANTHER" id="PTHR47326">
    <property type="entry name" value="TRANSPOSABLE ELEMENT TC3 TRANSPOSASE-LIKE PROTEIN"/>
    <property type="match status" value="1"/>
</dbReference>
<dbReference type="EMBL" id="BGPR01119341">
    <property type="protein sequence ID" value="GBN15457.1"/>
    <property type="molecule type" value="Genomic_DNA"/>
</dbReference>
<evidence type="ECO:0000313" key="1">
    <source>
        <dbReference type="EMBL" id="GBN15457.1"/>
    </source>
</evidence>
<evidence type="ECO:0000313" key="5">
    <source>
        <dbReference type="Proteomes" id="UP000499080"/>
    </source>
</evidence>
<dbReference type="AlphaFoldDB" id="A0A4Y2LPF3"/>
<evidence type="ECO:0000313" key="3">
    <source>
        <dbReference type="EMBL" id="GBN16346.1"/>
    </source>
</evidence>
<dbReference type="InterPro" id="IPR036397">
    <property type="entry name" value="RNaseH_sf"/>
</dbReference>
<dbReference type="GO" id="GO:0003676">
    <property type="term" value="F:nucleic acid binding"/>
    <property type="evidence" value="ECO:0007669"/>
    <property type="project" value="InterPro"/>
</dbReference>
<accession>A0A4Y2LPF3</accession>
<reference evidence="2 5" key="1">
    <citation type="journal article" date="2019" name="Sci. Rep.">
        <title>Orb-weaving spider Araneus ventricosus genome elucidates the spidroin gene catalogue.</title>
        <authorList>
            <person name="Kono N."/>
            <person name="Nakamura H."/>
            <person name="Ohtoshi R."/>
            <person name="Moran D.A.P."/>
            <person name="Shinohara A."/>
            <person name="Yoshida Y."/>
            <person name="Fujiwara M."/>
            <person name="Mori M."/>
            <person name="Tomita M."/>
            <person name="Arakawa K."/>
        </authorList>
    </citation>
    <scope>NUCLEOTIDE SEQUENCE [LARGE SCALE GENOMIC DNA]</scope>
</reference>
<dbReference type="Proteomes" id="UP000499080">
    <property type="component" value="Unassembled WGS sequence"/>
</dbReference>
<evidence type="ECO:0000313" key="4">
    <source>
        <dbReference type="EMBL" id="GBN16373.1"/>
    </source>
</evidence>
<protein>
    <submittedName>
        <fullName evidence="2">Uncharacterized protein</fullName>
    </submittedName>
</protein>
<evidence type="ECO:0000313" key="2">
    <source>
        <dbReference type="EMBL" id="GBN16329.1"/>
    </source>
</evidence>
<comment type="caution">
    <text evidence="2">The sequence shown here is derived from an EMBL/GenBank/DDBJ whole genome shotgun (WGS) entry which is preliminary data.</text>
</comment>
<dbReference type="OrthoDB" id="6436917at2759"/>
<dbReference type="PANTHER" id="PTHR47326:SF1">
    <property type="entry name" value="HTH PSQ-TYPE DOMAIN-CONTAINING PROTEIN"/>
    <property type="match status" value="1"/>
</dbReference>
<organism evidence="2 5">
    <name type="scientific">Araneus ventricosus</name>
    <name type="common">Orbweaver spider</name>
    <name type="synonym">Epeira ventricosa</name>
    <dbReference type="NCBI Taxonomy" id="182803"/>
    <lineage>
        <taxon>Eukaryota</taxon>
        <taxon>Metazoa</taxon>
        <taxon>Ecdysozoa</taxon>
        <taxon>Arthropoda</taxon>
        <taxon>Chelicerata</taxon>
        <taxon>Arachnida</taxon>
        <taxon>Araneae</taxon>
        <taxon>Araneomorphae</taxon>
        <taxon>Entelegynae</taxon>
        <taxon>Araneoidea</taxon>
        <taxon>Araneidae</taxon>
        <taxon>Araneus</taxon>
    </lineage>
</organism>
<dbReference type="EMBL" id="BGPR01119626">
    <property type="protein sequence ID" value="GBN16329.1"/>
    <property type="molecule type" value="Genomic_DNA"/>
</dbReference>
<dbReference type="Gene3D" id="3.30.420.10">
    <property type="entry name" value="Ribonuclease H-like superfamily/Ribonuclease H"/>
    <property type="match status" value="1"/>
</dbReference>
<dbReference type="EMBL" id="BGPR01119644">
    <property type="protein sequence ID" value="GBN16373.1"/>
    <property type="molecule type" value="Genomic_DNA"/>
</dbReference>
<sequence>MQFHNFQKVSSFNRTALLHTTTIIVREFLDTTFPQRWIGKGAVLACPPRSPDITPLDFYLWGYVKQHVYSECINDINHLKQRITTLFTLLHQMSLPVWGKNWTIVEMCVEQQVEPTSNCDEQACKPGEFSFYLVKMSPVYLVPLLSCDQCTMTLRTHYIIKR</sequence>
<name>A0A4Y2LPF3_ARAVE</name>
<proteinExistence type="predicted"/>